<name>A0A5B7D6Q7_PORTR</name>
<reference evidence="1 2" key="1">
    <citation type="submission" date="2019-05" db="EMBL/GenBank/DDBJ databases">
        <title>Another draft genome of Portunus trituberculatus and its Hox gene families provides insights of decapod evolution.</title>
        <authorList>
            <person name="Jeong J.-H."/>
            <person name="Song I."/>
            <person name="Kim S."/>
            <person name="Choi T."/>
            <person name="Kim D."/>
            <person name="Ryu S."/>
            <person name="Kim W."/>
        </authorList>
    </citation>
    <scope>NUCLEOTIDE SEQUENCE [LARGE SCALE GENOMIC DNA]</scope>
    <source>
        <tissue evidence="1">Muscle</tissue>
    </source>
</reference>
<keyword evidence="2" id="KW-1185">Reference proteome</keyword>
<gene>
    <name evidence="1" type="ORF">E2C01_009704</name>
</gene>
<evidence type="ECO:0000313" key="2">
    <source>
        <dbReference type="Proteomes" id="UP000324222"/>
    </source>
</evidence>
<dbReference type="Proteomes" id="UP000324222">
    <property type="component" value="Unassembled WGS sequence"/>
</dbReference>
<protein>
    <submittedName>
        <fullName evidence="1">Uncharacterized protein</fullName>
    </submittedName>
</protein>
<evidence type="ECO:0000313" key="1">
    <source>
        <dbReference type="EMBL" id="MPC16866.1"/>
    </source>
</evidence>
<organism evidence="1 2">
    <name type="scientific">Portunus trituberculatus</name>
    <name type="common">Swimming crab</name>
    <name type="synonym">Neptunus trituberculatus</name>
    <dbReference type="NCBI Taxonomy" id="210409"/>
    <lineage>
        <taxon>Eukaryota</taxon>
        <taxon>Metazoa</taxon>
        <taxon>Ecdysozoa</taxon>
        <taxon>Arthropoda</taxon>
        <taxon>Crustacea</taxon>
        <taxon>Multicrustacea</taxon>
        <taxon>Malacostraca</taxon>
        <taxon>Eumalacostraca</taxon>
        <taxon>Eucarida</taxon>
        <taxon>Decapoda</taxon>
        <taxon>Pleocyemata</taxon>
        <taxon>Brachyura</taxon>
        <taxon>Eubrachyura</taxon>
        <taxon>Portunoidea</taxon>
        <taxon>Portunidae</taxon>
        <taxon>Portuninae</taxon>
        <taxon>Portunus</taxon>
    </lineage>
</organism>
<dbReference type="AlphaFoldDB" id="A0A5B7D6Q7"/>
<sequence length="66" mass="7437">MPIMPVQEPSGSLVPKVLSGDSTYLGLVQEGRQTNKTPEGKAFDQRKVTPPWVSRWQPFGPGWWVR</sequence>
<accession>A0A5B7D6Q7</accession>
<dbReference type="EMBL" id="VSRR010000543">
    <property type="protein sequence ID" value="MPC16866.1"/>
    <property type="molecule type" value="Genomic_DNA"/>
</dbReference>
<proteinExistence type="predicted"/>
<comment type="caution">
    <text evidence="1">The sequence shown here is derived from an EMBL/GenBank/DDBJ whole genome shotgun (WGS) entry which is preliminary data.</text>
</comment>